<proteinExistence type="predicted"/>
<organism evidence="1 2">
    <name type="scientific">Caulobacter endophyticus</name>
    <dbReference type="NCBI Taxonomy" id="2172652"/>
    <lineage>
        <taxon>Bacteria</taxon>
        <taxon>Pseudomonadati</taxon>
        <taxon>Pseudomonadota</taxon>
        <taxon>Alphaproteobacteria</taxon>
        <taxon>Caulobacterales</taxon>
        <taxon>Caulobacteraceae</taxon>
        <taxon>Caulobacter</taxon>
    </lineage>
</organism>
<gene>
    <name evidence="1" type="ORF">DDF67_22035</name>
</gene>
<dbReference type="EMBL" id="QDKQ01000071">
    <property type="protein sequence ID" value="PVM82970.1"/>
    <property type="molecule type" value="Genomic_DNA"/>
</dbReference>
<comment type="caution">
    <text evidence="1">The sequence shown here is derived from an EMBL/GenBank/DDBJ whole genome shotgun (WGS) entry which is preliminary data.</text>
</comment>
<sequence>MEETFVKIRAGAATTVVAAHYPLEAFRDALAHQASSGRKGKILFDLGG</sequence>
<dbReference type="AlphaFoldDB" id="A0A2T9JGZ1"/>
<evidence type="ECO:0000313" key="1">
    <source>
        <dbReference type="EMBL" id="PVM82970.1"/>
    </source>
</evidence>
<dbReference type="Proteomes" id="UP000245073">
    <property type="component" value="Unassembled WGS sequence"/>
</dbReference>
<keyword evidence="2" id="KW-1185">Reference proteome</keyword>
<name>A0A2T9JGZ1_9CAUL</name>
<evidence type="ECO:0000313" key="2">
    <source>
        <dbReference type="Proteomes" id="UP000245073"/>
    </source>
</evidence>
<evidence type="ECO:0008006" key="3">
    <source>
        <dbReference type="Google" id="ProtNLM"/>
    </source>
</evidence>
<accession>A0A2T9JGZ1</accession>
<protein>
    <recommendedName>
        <fullName evidence="3">Zinc-binding dehydrogenase</fullName>
    </recommendedName>
</protein>
<reference evidence="1 2" key="1">
    <citation type="submission" date="2018-04" db="EMBL/GenBank/DDBJ databases">
        <title>The genome sequence of Caulobacter sp. 744.</title>
        <authorList>
            <person name="Gao J."/>
            <person name="Sun J."/>
        </authorList>
    </citation>
    <scope>NUCLEOTIDE SEQUENCE [LARGE SCALE GENOMIC DNA]</scope>
    <source>
        <strain evidence="1 2">774</strain>
    </source>
</reference>